<dbReference type="Gene3D" id="3.90.1170.40">
    <property type="entry name" value="Molybdopterin biosynthesis MoaE subunit"/>
    <property type="match status" value="1"/>
</dbReference>
<protein>
    <submittedName>
        <fullName evidence="1">Uncharacterized protein</fullName>
    </submittedName>
</protein>
<dbReference type="EMBL" id="CAJNOJ010002747">
    <property type="protein sequence ID" value="CAF1561452.1"/>
    <property type="molecule type" value="Genomic_DNA"/>
</dbReference>
<reference evidence="1" key="1">
    <citation type="submission" date="2021-02" db="EMBL/GenBank/DDBJ databases">
        <authorList>
            <person name="Nowell W R."/>
        </authorList>
    </citation>
    <scope>NUCLEOTIDE SEQUENCE</scope>
</reference>
<dbReference type="Proteomes" id="UP000663852">
    <property type="component" value="Unassembled WGS sequence"/>
</dbReference>
<dbReference type="EMBL" id="CAJNOR010021819">
    <property type="protein sequence ID" value="CAF1691581.1"/>
    <property type="molecule type" value="Genomic_DNA"/>
</dbReference>
<dbReference type="Pfam" id="PF02391">
    <property type="entry name" value="MoaE"/>
    <property type="match status" value="1"/>
</dbReference>
<dbReference type="InterPro" id="IPR036563">
    <property type="entry name" value="MoaE_sf"/>
</dbReference>
<evidence type="ECO:0000313" key="4">
    <source>
        <dbReference type="Proteomes" id="UP000663852"/>
    </source>
</evidence>
<proteinExistence type="predicted"/>
<keyword evidence="3" id="KW-1185">Reference proteome</keyword>
<dbReference type="OrthoDB" id="5531344at2759"/>
<dbReference type="GO" id="GO:0006777">
    <property type="term" value="P:Mo-molybdopterin cofactor biosynthetic process"/>
    <property type="evidence" value="ECO:0007669"/>
    <property type="project" value="InterPro"/>
</dbReference>
<dbReference type="AlphaFoldDB" id="A0A815XT24"/>
<organism evidence="1 4">
    <name type="scientific">Adineta ricciae</name>
    <name type="common">Rotifer</name>
    <dbReference type="NCBI Taxonomy" id="249248"/>
    <lineage>
        <taxon>Eukaryota</taxon>
        <taxon>Metazoa</taxon>
        <taxon>Spiralia</taxon>
        <taxon>Gnathifera</taxon>
        <taxon>Rotifera</taxon>
        <taxon>Eurotatoria</taxon>
        <taxon>Bdelloidea</taxon>
        <taxon>Adinetida</taxon>
        <taxon>Adinetidae</taxon>
        <taxon>Adineta</taxon>
    </lineage>
</organism>
<name>A0A815XT24_ADIRI</name>
<dbReference type="Proteomes" id="UP000663828">
    <property type="component" value="Unassembled WGS sequence"/>
</dbReference>
<dbReference type="InterPro" id="IPR003448">
    <property type="entry name" value="Mopterin_biosynth_MoaE"/>
</dbReference>
<gene>
    <name evidence="1" type="ORF">EDS130_LOCUS46605</name>
    <name evidence="2" type="ORF">XAT740_LOCUS64258</name>
</gene>
<dbReference type="SUPFAM" id="SSF54690">
    <property type="entry name" value="Molybdopterin synthase subunit MoaE"/>
    <property type="match status" value="1"/>
</dbReference>
<evidence type="ECO:0000313" key="3">
    <source>
        <dbReference type="Proteomes" id="UP000663828"/>
    </source>
</evidence>
<evidence type="ECO:0000313" key="1">
    <source>
        <dbReference type="EMBL" id="CAF1561452.1"/>
    </source>
</evidence>
<evidence type="ECO:0000313" key="2">
    <source>
        <dbReference type="EMBL" id="CAF1691581.1"/>
    </source>
</evidence>
<dbReference type="PANTHER" id="PTHR23404">
    <property type="entry name" value="MOLYBDOPTERIN SYNTHASE RELATED"/>
    <property type="match status" value="1"/>
</dbReference>
<comment type="caution">
    <text evidence="1">The sequence shown here is derived from an EMBL/GenBank/DDBJ whole genome shotgun (WGS) entry which is preliminary data.</text>
</comment>
<accession>A0A815XT24</accession>
<sequence>MDYIHLQTEPIRLDELYKQVLASSCGAVASFIGVTRDNFEGRQVTRLFYEAYEPMVLQELHRLCADARRQFQDIKHIAICHRLGLAHD</sequence>